<proteinExistence type="predicted"/>
<sequence>MLISDGRKDEGGDCVRKKSSYHVGRVQCLDDTC</sequence>
<organism evidence="1">
    <name type="scientific">Anguilla anguilla</name>
    <name type="common">European freshwater eel</name>
    <name type="synonym">Muraena anguilla</name>
    <dbReference type="NCBI Taxonomy" id="7936"/>
    <lineage>
        <taxon>Eukaryota</taxon>
        <taxon>Metazoa</taxon>
        <taxon>Chordata</taxon>
        <taxon>Craniata</taxon>
        <taxon>Vertebrata</taxon>
        <taxon>Euteleostomi</taxon>
        <taxon>Actinopterygii</taxon>
        <taxon>Neopterygii</taxon>
        <taxon>Teleostei</taxon>
        <taxon>Anguilliformes</taxon>
        <taxon>Anguillidae</taxon>
        <taxon>Anguilla</taxon>
    </lineage>
</organism>
<name>A0A0E9XG36_ANGAN</name>
<dbReference type="AlphaFoldDB" id="A0A0E9XG36"/>
<reference evidence="1" key="1">
    <citation type="submission" date="2014-11" db="EMBL/GenBank/DDBJ databases">
        <authorList>
            <person name="Amaro Gonzalez C."/>
        </authorList>
    </citation>
    <scope>NUCLEOTIDE SEQUENCE</scope>
</reference>
<protein>
    <submittedName>
        <fullName evidence="1">Uncharacterized protein</fullName>
    </submittedName>
</protein>
<evidence type="ECO:0000313" key="1">
    <source>
        <dbReference type="EMBL" id="JAI01713.1"/>
    </source>
</evidence>
<dbReference type="EMBL" id="GBXM01006865">
    <property type="protein sequence ID" value="JAI01713.1"/>
    <property type="molecule type" value="Transcribed_RNA"/>
</dbReference>
<accession>A0A0E9XG36</accession>
<reference evidence="1" key="2">
    <citation type="journal article" date="2015" name="Fish Shellfish Immunol.">
        <title>Early steps in the European eel (Anguilla anguilla)-Vibrio vulnificus interaction in the gills: Role of the RtxA13 toxin.</title>
        <authorList>
            <person name="Callol A."/>
            <person name="Pajuelo D."/>
            <person name="Ebbesson L."/>
            <person name="Teles M."/>
            <person name="MacKenzie S."/>
            <person name="Amaro C."/>
        </authorList>
    </citation>
    <scope>NUCLEOTIDE SEQUENCE</scope>
</reference>